<feature type="region of interest" description="Disordered" evidence="1">
    <location>
        <begin position="30"/>
        <end position="62"/>
    </location>
</feature>
<accession>A0A8T2LHG0</accession>
<feature type="region of interest" description="Disordered" evidence="1">
    <location>
        <begin position="565"/>
        <end position="612"/>
    </location>
</feature>
<sequence>MLNLTVLLLSFGLLNFSTPMHHDHHRLHFQQSMSSESSDSMESASAETDQQVTPTSHAPGSDIIIRAPADFGQPNENGTSAVTVSLRDENTNVSLDVLTFIFNTEDDAGRSSAAGESSGFGDEGMQADEPSITQRDITDDKSLDDVVKANKNLKDDVPESIDILNEGGYQTPDSPIGDKSNSTSGNDIANQQTIDFNSDEALQSKVDDLKNDIQADEAFIASLDVAKSIEESTSEGKQASTHPETVYSTDHGLGSNSEETGQIKSQVESHKSNHGTNPLNTHDSGSESQPTHLPEGETMSESLDDPQSQSKELSITLTTVFRYLLGDLIGLRSVPAPLKPQSIGALMTSMEETTSTEAKEKGTDPGLYLSSKDKHKVRTNSGPTISPWLFNEVSPLIYSSEEQEDHDVFLGTDATLSSPVPSQEPLPNPQNAKKDSPKSFSSGPVYVNDGWPAVDYSNSLNDFRHYHKYGYKPEYRNGQWENHEDTDTNTYHETAEHDTAYENTPAYSLEAAEIQSFPTEDPKTQDNLHNKDHPEFTPDFAASREDVISSSSEISKETTRFQIPRATDVPPTDAAPVMSNSLESTETTVGPDNEKDALTVSSSSEELEPLVDSKEQSLATVGSNSQEIQTQTDTPDWLEKGLIHDSGVQQLELPHISVVQLSHHLQKQGKEESSLFVDLTPESSSKEELDQVSSTDAPGLIFSILPPMSSEEQVSSAIISRSTSQPLLRPVDNSESNEEDVNASLNHVRLQPAPLGNFSSENDQNEESFSNESSTDSPAISAESPSQSTLRHESFLLQYITQHPESAFANDLIVSDEDLSSEISTPNPSIVPEITSQTNVAKTRSEESEESQEPSLFTLRPPVAINPSQAPNTKKSSEEKVKMDRVANDHLRSNLMPTATSPKEEEANPWATFLQSLKAHMTPWRAEHGEQKVQRPWNKYGNRRHSGQHIRSNKGQKASSSEESK</sequence>
<feature type="compositionally biased region" description="Low complexity" evidence="1">
    <location>
        <begin position="110"/>
        <end position="124"/>
    </location>
</feature>
<feature type="region of interest" description="Disordered" evidence="1">
    <location>
        <begin position="108"/>
        <end position="139"/>
    </location>
</feature>
<gene>
    <name evidence="3" type="ORF">AMEX_G16428</name>
</gene>
<feature type="region of interest" description="Disordered" evidence="1">
    <location>
        <begin position="922"/>
        <end position="965"/>
    </location>
</feature>
<dbReference type="AlphaFoldDB" id="A0A8T2LHG0"/>
<feature type="compositionally biased region" description="Low complexity" evidence="1">
    <location>
        <begin position="32"/>
        <end position="47"/>
    </location>
</feature>
<reference evidence="3 4" key="1">
    <citation type="submission" date="2021-07" db="EMBL/GenBank/DDBJ databases">
        <authorList>
            <person name="Imarazene B."/>
            <person name="Zahm M."/>
            <person name="Klopp C."/>
            <person name="Cabau C."/>
            <person name="Beille S."/>
            <person name="Jouanno E."/>
            <person name="Castinel A."/>
            <person name="Lluch J."/>
            <person name="Gil L."/>
            <person name="Kuchtly C."/>
            <person name="Lopez Roques C."/>
            <person name="Donnadieu C."/>
            <person name="Parrinello H."/>
            <person name="Journot L."/>
            <person name="Du K."/>
            <person name="Schartl M."/>
            <person name="Retaux S."/>
            <person name="Guiguen Y."/>
        </authorList>
    </citation>
    <scope>NUCLEOTIDE SEQUENCE [LARGE SCALE GENOMIC DNA]</scope>
    <source>
        <strain evidence="3">Pach_M1</strain>
        <tissue evidence="3">Testis</tissue>
    </source>
</reference>
<evidence type="ECO:0000256" key="1">
    <source>
        <dbReference type="SAM" id="MobiDB-lite"/>
    </source>
</evidence>
<evidence type="ECO:0000313" key="4">
    <source>
        <dbReference type="Proteomes" id="UP000752171"/>
    </source>
</evidence>
<feature type="compositionally biased region" description="Polar residues" evidence="1">
    <location>
        <begin position="757"/>
        <end position="788"/>
    </location>
</feature>
<dbReference type="Proteomes" id="UP000752171">
    <property type="component" value="Unassembled WGS sequence"/>
</dbReference>
<feature type="region of interest" description="Disordered" evidence="1">
    <location>
        <begin position="231"/>
        <end position="310"/>
    </location>
</feature>
<organism evidence="3 4">
    <name type="scientific">Astyanax mexicanus</name>
    <name type="common">Blind cave fish</name>
    <name type="synonym">Astyanax fasciatus mexicanus</name>
    <dbReference type="NCBI Taxonomy" id="7994"/>
    <lineage>
        <taxon>Eukaryota</taxon>
        <taxon>Metazoa</taxon>
        <taxon>Chordata</taxon>
        <taxon>Craniata</taxon>
        <taxon>Vertebrata</taxon>
        <taxon>Euteleostomi</taxon>
        <taxon>Actinopterygii</taxon>
        <taxon>Neopterygii</taxon>
        <taxon>Teleostei</taxon>
        <taxon>Ostariophysi</taxon>
        <taxon>Characiformes</taxon>
        <taxon>Characoidei</taxon>
        <taxon>Acestrorhamphidae</taxon>
        <taxon>Acestrorhamphinae</taxon>
        <taxon>Astyanax</taxon>
    </lineage>
</organism>
<feature type="region of interest" description="Disordered" evidence="1">
    <location>
        <begin position="158"/>
        <end position="189"/>
    </location>
</feature>
<feature type="region of interest" description="Disordered" evidence="1">
    <location>
        <begin position="350"/>
        <end position="378"/>
    </location>
</feature>
<feature type="compositionally biased region" description="Polar residues" evidence="1">
    <location>
        <begin position="299"/>
        <end position="310"/>
    </location>
</feature>
<feature type="compositionally biased region" description="Polar residues" evidence="1">
    <location>
        <begin position="48"/>
        <end position="58"/>
    </location>
</feature>
<feature type="compositionally biased region" description="Polar residues" evidence="1">
    <location>
        <begin position="235"/>
        <end position="266"/>
    </location>
</feature>
<feature type="region of interest" description="Disordered" evidence="1">
    <location>
        <begin position="819"/>
        <end position="908"/>
    </location>
</feature>
<evidence type="ECO:0000256" key="2">
    <source>
        <dbReference type="SAM" id="SignalP"/>
    </source>
</evidence>
<name>A0A8T2LHG0_ASTMX</name>
<protein>
    <submittedName>
        <fullName evidence="3">Uncharacterized protein</fullName>
    </submittedName>
</protein>
<keyword evidence="2" id="KW-0732">Signal</keyword>
<proteinExistence type="predicted"/>
<feature type="compositionally biased region" description="Polar residues" evidence="1">
    <location>
        <begin position="578"/>
        <end position="590"/>
    </location>
</feature>
<feature type="compositionally biased region" description="Polar residues" evidence="1">
    <location>
        <begin position="821"/>
        <end position="842"/>
    </location>
</feature>
<feature type="compositionally biased region" description="Basic and acidic residues" evidence="1">
    <location>
        <begin position="875"/>
        <end position="892"/>
    </location>
</feature>
<feature type="signal peptide" evidence="2">
    <location>
        <begin position="1"/>
        <end position="19"/>
    </location>
</feature>
<feature type="compositionally biased region" description="Polar residues" evidence="1">
    <location>
        <begin position="179"/>
        <end position="189"/>
    </location>
</feature>
<dbReference type="EMBL" id="JAICCE010000013">
    <property type="protein sequence ID" value="KAG9269392.1"/>
    <property type="molecule type" value="Genomic_DNA"/>
</dbReference>
<comment type="caution">
    <text evidence="3">The sequence shown here is derived from an EMBL/GenBank/DDBJ whole genome shotgun (WGS) entry which is preliminary data.</text>
</comment>
<feature type="chain" id="PRO_5035775785" evidence="2">
    <location>
        <begin position="20"/>
        <end position="965"/>
    </location>
</feature>
<evidence type="ECO:0000313" key="3">
    <source>
        <dbReference type="EMBL" id="KAG9269392.1"/>
    </source>
</evidence>
<feature type="compositionally biased region" description="Polar residues" evidence="1">
    <location>
        <begin position="274"/>
        <end position="291"/>
    </location>
</feature>
<feature type="region of interest" description="Disordered" evidence="1">
    <location>
        <begin position="412"/>
        <end position="441"/>
    </location>
</feature>
<feature type="compositionally biased region" description="Basic residues" evidence="1">
    <location>
        <begin position="941"/>
        <end position="954"/>
    </location>
</feature>
<feature type="compositionally biased region" description="Polar residues" evidence="1">
    <location>
        <begin position="713"/>
        <end position="726"/>
    </location>
</feature>
<feature type="region of interest" description="Disordered" evidence="1">
    <location>
        <begin position="713"/>
        <end position="788"/>
    </location>
</feature>